<evidence type="ECO:0000256" key="7">
    <source>
        <dbReference type="ARBA" id="ARBA00022989"/>
    </source>
</evidence>
<evidence type="ECO:0000256" key="6">
    <source>
        <dbReference type="ARBA" id="ARBA00022870"/>
    </source>
</evidence>
<comment type="similarity">
    <text evidence="3">Belongs to the avibirnavirus/aquabirnavirus VP5 protein family.</text>
</comment>
<organism evidence="10">
    <name type="scientific">Avian infectious bursal disease virus</name>
    <name type="common">IBDV</name>
    <name type="synonym">Gumboro disease virus</name>
    <dbReference type="NCBI Taxonomy" id="10995"/>
    <lineage>
        <taxon>Viruses</taxon>
        <taxon>Riboviria</taxon>
        <taxon>Orthornavirae</taxon>
        <taxon>Birnaviridae</taxon>
        <taxon>Avibirnavirus</taxon>
        <taxon>Avibirnavirus gumboroense</taxon>
    </lineage>
</organism>
<evidence type="ECO:0000256" key="1">
    <source>
        <dbReference type="ARBA" id="ARBA00002563"/>
    </source>
</evidence>
<comment type="subcellular location">
    <subcellularLocation>
        <location evidence="2">Host membrane</location>
        <topology evidence="2">Single-pass membrane protein</topology>
    </subcellularLocation>
</comment>
<dbReference type="GO" id="GO:0033644">
    <property type="term" value="C:host cell membrane"/>
    <property type="evidence" value="ECO:0007669"/>
    <property type="project" value="UniProtKB-SubCell"/>
</dbReference>
<feature type="compositionally biased region" description="Basic and acidic residues" evidence="9">
    <location>
        <begin position="28"/>
        <end position="37"/>
    </location>
</feature>
<evidence type="ECO:0000256" key="5">
    <source>
        <dbReference type="ARBA" id="ARBA00022692"/>
    </source>
</evidence>
<keyword evidence="6" id="KW-1043">Host membrane</keyword>
<evidence type="ECO:0000256" key="3">
    <source>
        <dbReference type="ARBA" id="ARBA00006968"/>
    </source>
</evidence>
<evidence type="ECO:0000256" key="2">
    <source>
        <dbReference type="ARBA" id="ARBA00004379"/>
    </source>
</evidence>
<name>Q06075_IBDV</name>
<evidence type="ECO:0000256" key="4">
    <source>
        <dbReference type="ARBA" id="ARBA00018662"/>
    </source>
</evidence>
<organismHost>
    <name type="scientific">Meleagris gallopavo</name>
    <name type="common">Wild turkey</name>
    <dbReference type="NCBI Taxonomy" id="9103"/>
</organismHost>
<reference evidence="10" key="1">
    <citation type="journal article" date="1993" name="J. Gen. Virol.">
        <title>The genetic basis for the antigenicity of the VP2 protein of the infectious bursal disease virus.</title>
        <authorList>
            <person name="Schnitzler D."/>
            <person name="Bernstein F."/>
            <person name="Mueller H."/>
            <person name="Becht H."/>
        </authorList>
    </citation>
    <scope>NUCLEOTIDE SEQUENCE</scope>
    <source>
        <strain evidence="10">23/82</strain>
    </source>
</reference>
<protein>
    <recommendedName>
        <fullName evidence="4">Protein VP5</fullName>
    </recommendedName>
</protein>
<keyword evidence="7" id="KW-1133">Transmembrane helix</keyword>
<feature type="compositionally biased region" description="Basic and acidic residues" evidence="9">
    <location>
        <begin position="1"/>
        <end position="19"/>
    </location>
</feature>
<sequence length="145" mass="16747">MVSRDQTNDRSDDKPDGSHPTDCSVHTEPSDANDRTGVHSGRHPGEAHTQVRNLDLQLDCRGYRVRTNCLFPWIPWFSCRCSLHTAEQWELPIRPDAPDSAEPACQLQLLQASEQESNRTVKHTPWWRLCTKRNHKRSDLPRKPE</sequence>
<dbReference type="InterPro" id="IPR004284">
    <property type="entry name" value="Birna_VP5"/>
</dbReference>
<evidence type="ECO:0000256" key="8">
    <source>
        <dbReference type="ARBA" id="ARBA00023136"/>
    </source>
</evidence>
<dbReference type="PIR" id="S32213">
    <property type="entry name" value="S32213"/>
</dbReference>
<dbReference type="EMBL" id="Z21971">
    <property type="protein sequence ID" value="CAA79982.1"/>
    <property type="molecule type" value="Genomic_RNA"/>
</dbReference>
<evidence type="ECO:0000313" key="10">
    <source>
        <dbReference type="EMBL" id="CAA79982.1"/>
    </source>
</evidence>
<keyword evidence="8" id="KW-0472">Membrane</keyword>
<feature type="region of interest" description="Disordered" evidence="9">
    <location>
        <begin position="1"/>
        <end position="49"/>
    </location>
</feature>
<evidence type="ECO:0000256" key="9">
    <source>
        <dbReference type="SAM" id="MobiDB-lite"/>
    </source>
</evidence>
<keyword evidence="5" id="KW-0812">Transmembrane</keyword>
<comment type="function">
    <text evidence="1">Plays a role in the release of virion progenies by disrupting the host plasma membrane.</text>
</comment>
<dbReference type="Pfam" id="PF03042">
    <property type="entry name" value="Birna_VP5"/>
    <property type="match status" value="1"/>
</dbReference>
<accession>Q06075</accession>
<proteinExistence type="inferred from homology"/>
<organismHost>
    <name type="scientific">Gallus gallus</name>
    <name type="common">Chicken</name>
    <dbReference type="NCBI Taxonomy" id="9031"/>
</organismHost>